<evidence type="ECO:0000256" key="9">
    <source>
        <dbReference type="ARBA" id="ARBA00023054"/>
    </source>
</evidence>
<comment type="function">
    <text evidence="1">May be involved in the negative control of osteogenic differentiation of osteochondrogenic precursor cells in peripheral zones of fetal cartilage and at the cartilage-bone interface.</text>
</comment>
<accession>A0A3Q1FII6</accession>
<keyword evidence="7" id="KW-0765">Sulfation</keyword>
<evidence type="ECO:0000256" key="6">
    <source>
        <dbReference type="ARBA" id="ARBA00022530"/>
    </source>
</evidence>
<dbReference type="GO" id="GO:0031012">
    <property type="term" value="C:extracellular matrix"/>
    <property type="evidence" value="ECO:0007669"/>
    <property type="project" value="TreeGrafter"/>
</dbReference>
<dbReference type="GO" id="GO:0045667">
    <property type="term" value="P:regulation of osteoblast differentiation"/>
    <property type="evidence" value="ECO:0007669"/>
    <property type="project" value="InterPro"/>
</dbReference>
<comment type="similarity">
    <text evidence="3">Belongs to the UCMA family.</text>
</comment>
<dbReference type="AlphaFoldDB" id="A0A3Q1FII6"/>
<evidence type="ECO:0000256" key="1">
    <source>
        <dbReference type="ARBA" id="ARBA00002111"/>
    </source>
</evidence>
<dbReference type="Pfam" id="PF17085">
    <property type="entry name" value="UCMA"/>
    <property type="match status" value="1"/>
</dbReference>
<keyword evidence="9" id="KW-0175">Coiled coil</keyword>
<feature type="region of interest" description="Disordered" evidence="10">
    <location>
        <begin position="58"/>
        <end position="87"/>
    </location>
</feature>
<evidence type="ECO:0000256" key="3">
    <source>
        <dbReference type="ARBA" id="ARBA00011000"/>
    </source>
</evidence>
<reference evidence="11" key="1">
    <citation type="submission" date="2025-08" db="UniProtKB">
        <authorList>
            <consortium name="Ensembl"/>
        </authorList>
    </citation>
    <scope>IDENTIFICATION</scope>
</reference>
<feature type="compositionally biased region" description="Basic and acidic residues" evidence="10">
    <location>
        <begin position="58"/>
        <end position="70"/>
    </location>
</feature>
<keyword evidence="6" id="KW-0272">Extracellular matrix</keyword>
<dbReference type="GO" id="GO:0048706">
    <property type="term" value="P:embryonic skeletal system development"/>
    <property type="evidence" value="ECO:0007669"/>
    <property type="project" value="TreeGrafter"/>
</dbReference>
<dbReference type="Ensembl" id="ENSAPOT00000024468.1">
    <property type="protein sequence ID" value="ENSAPOP00000015687.1"/>
    <property type="gene ID" value="ENSAPOG00000018723.1"/>
</dbReference>
<dbReference type="PANTHER" id="PTHR28647:SF2">
    <property type="entry name" value="UNIQUE CARTILAGE MATRIX-ASSOCIATED PROTEIN"/>
    <property type="match status" value="1"/>
</dbReference>
<protein>
    <recommendedName>
        <fullName evidence="4">Unique cartilage matrix-associated protein</fullName>
    </recommendedName>
</protein>
<dbReference type="GeneTree" id="ENSGT00940000174361"/>
<keyword evidence="8" id="KW-0732">Signal</keyword>
<dbReference type="InParanoid" id="A0A3Q1FII6"/>
<evidence type="ECO:0000256" key="10">
    <source>
        <dbReference type="SAM" id="MobiDB-lite"/>
    </source>
</evidence>
<keyword evidence="5" id="KW-0964">Secreted</keyword>
<dbReference type="STRING" id="80966.ENSAPOP00000015687"/>
<evidence type="ECO:0000256" key="7">
    <source>
        <dbReference type="ARBA" id="ARBA00022641"/>
    </source>
</evidence>
<evidence type="ECO:0000313" key="11">
    <source>
        <dbReference type="Ensembl" id="ENSAPOP00000015687.1"/>
    </source>
</evidence>
<evidence type="ECO:0000313" key="12">
    <source>
        <dbReference type="Proteomes" id="UP000257200"/>
    </source>
</evidence>
<name>A0A3Q1FII6_9TELE</name>
<dbReference type="InterPro" id="IPR031386">
    <property type="entry name" value="UCMA"/>
</dbReference>
<organism evidence="11 12">
    <name type="scientific">Acanthochromis polyacanthus</name>
    <name type="common">spiny chromis</name>
    <dbReference type="NCBI Taxonomy" id="80966"/>
    <lineage>
        <taxon>Eukaryota</taxon>
        <taxon>Metazoa</taxon>
        <taxon>Chordata</taxon>
        <taxon>Craniata</taxon>
        <taxon>Vertebrata</taxon>
        <taxon>Euteleostomi</taxon>
        <taxon>Actinopterygii</taxon>
        <taxon>Neopterygii</taxon>
        <taxon>Teleostei</taxon>
        <taxon>Neoteleostei</taxon>
        <taxon>Acanthomorphata</taxon>
        <taxon>Ovalentaria</taxon>
        <taxon>Pomacentridae</taxon>
        <taxon>Acanthochromis</taxon>
    </lineage>
</organism>
<dbReference type="Proteomes" id="UP000257200">
    <property type="component" value="Unplaced"/>
</dbReference>
<keyword evidence="12" id="KW-1185">Reference proteome</keyword>
<sequence length="108" mass="13471">HCKQPEISQENLTTILCLSLSFTHYNLQMTVFLQRHKTFTELNNRVSEQRVKIAASERRREYNEEQRNEYENYAEEDRDEINERSRETNEQLREYHYDGLYPRYYWFH</sequence>
<proteinExistence type="inferred from homology"/>
<evidence type="ECO:0000256" key="5">
    <source>
        <dbReference type="ARBA" id="ARBA00022525"/>
    </source>
</evidence>
<comment type="subcellular location">
    <subcellularLocation>
        <location evidence="2">Secreted</location>
        <location evidence="2">Extracellular space</location>
        <location evidence="2">Extracellular matrix</location>
    </subcellularLocation>
</comment>
<reference evidence="11" key="2">
    <citation type="submission" date="2025-09" db="UniProtKB">
        <authorList>
            <consortium name="Ensembl"/>
        </authorList>
    </citation>
    <scope>IDENTIFICATION</scope>
</reference>
<dbReference type="PANTHER" id="PTHR28647">
    <property type="entry name" value="UNIQUE CARTILAGE MATRIX-ASSOCIATED PROTEIN"/>
    <property type="match status" value="1"/>
</dbReference>
<evidence type="ECO:0000256" key="8">
    <source>
        <dbReference type="ARBA" id="ARBA00022729"/>
    </source>
</evidence>
<evidence type="ECO:0000256" key="2">
    <source>
        <dbReference type="ARBA" id="ARBA00004498"/>
    </source>
</evidence>
<evidence type="ECO:0000256" key="4">
    <source>
        <dbReference type="ARBA" id="ARBA00013765"/>
    </source>
</evidence>